<evidence type="ECO:0000256" key="3">
    <source>
        <dbReference type="ARBA" id="ARBA00012737"/>
    </source>
</evidence>
<dbReference type="Gene3D" id="3.60.20.10">
    <property type="entry name" value="Glutamine Phosphoribosylpyrophosphate, subunit 1, domain 1"/>
    <property type="match status" value="1"/>
</dbReference>
<evidence type="ECO:0000256" key="1">
    <source>
        <dbReference type="ARBA" id="ARBA00005187"/>
    </source>
</evidence>
<evidence type="ECO:0000259" key="7">
    <source>
        <dbReference type="Pfam" id="PF00733"/>
    </source>
</evidence>
<dbReference type="Proteomes" id="UP001318301">
    <property type="component" value="Unassembled WGS sequence"/>
</dbReference>
<comment type="pathway">
    <text evidence="1">Amino-acid biosynthesis; L-asparagine biosynthesis; L-asparagine from L-aspartate (L-Gln route): step 1/1.</text>
</comment>
<dbReference type="RefSeq" id="WP_166231322.1">
    <property type="nucleotide sequence ID" value="NZ_CBCSIJ010000007.1"/>
</dbReference>
<keyword evidence="10" id="KW-1185">Reference proteome</keyword>
<name>A0ABX0F470_9BACT</name>
<protein>
    <recommendedName>
        <fullName evidence="3">asparagine synthase (glutamine-hydrolyzing)</fullName>
        <ecNumber evidence="3">6.3.5.4</ecNumber>
    </recommendedName>
</protein>
<dbReference type="PANTHER" id="PTHR43284">
    <property type="entry name" value="ASPARAGINE SYNTHETASE (GLUTAMINE-HYDROLYZING)"/>
    <property type="match status" value="1"/>
</dbReference>
<keyword evidence="5" id="KW-0067">ATP-binding</keyword>
<comment type="catalytic activity">
    <reaction evidence="6">
        <text>L-aspartate + L-glutamine + ATP + H2O = L-asparagine + L-glutamate + AMP + diphosphate + H(+)</text>
        <dbReference type="Rhea" id="RHEA:12228"/>
        <dbReference type="ChEBI" id="CHEBI:15377"/>
        <dbReference type="ChEBI" id="CHEBI:15378"/>
        <dbReference type="ChEBI" id="CHEBI:29985"/>
        <dbReference type="ChEBI" id="CHEBI:29991"/>
        <dbReference type="ChEBI" id="CHEBI:30616"/>
        <dbReference type="ChEBI" id="CHEBI:33019"/>
        <dbReference type="ChEBI" id="CHEBI:58048"/>
        <dbReference type="ChEBI" id="CHEBI:58359"/>
        <dbReference type="ChEBI" id="CHEBI:456215"/>
        <dbReference type="EC" id="6.3.5.4"/>
    </reaction>
</comment>
<feature type="domain" description="Glutamine amidotransferase type-2" evidence="8">
    <location>
        <begin position="62"/>
        <end position="164"/>
    </location>
</feature>
<accession>A0ABX0F470</accession>
<evidence type="ECO:0000256" key="2">
    <source>
        <dbReference type="ARBA" id="ARBA00005752"/>
    </source>
</evidence>
<comment type="similarity">
    <text evidence="2">Belongs to the asparagine synthetase family.</text>
</comment>
<evidence type="ECO:0000256" key="5">
    <source>
        <dbReference type="ARBA" id="ARBA00022840"/>
    </source>
</evidence>
<dbReference type="InterPro" id="IPR001962">
    <property type="entry name" value="Asn_synthase"/>
</dbReference>
<dbReference type="PIRSF" id="PIRSF001589">
    <property type="entry name" value="Asn_synthetase_glu-h"/>
    <property type="match status" value="1"/>
</dbReference>
<evidence type="ECO:0000256" key="4">
    <source>
        <dbReference type="ARBA" id="ARBA00022741"/>
    </source>
</evidence>
<dbReference type="Gene3D" id="3.40.50.620">
    <property type="entry name" value="HUPs"/>
    <property type="match status" value="1"/>
</dbReference>
<dbReference type="SUPFAM" id="SSF56235">
    <property type="entry name" value="N-terminal nucleophile aminohydrolases (Ntn hydrolases)"/>
    <property type="match status" value="1"/>
</dbReference>
<dbReference type="InterPro" id="IPR014729">
    <property type="entry name" value="Rossmann-like_a/b/a_fold"/>
</dbReference>
<dbReference type="EMBL" id="SEWW01000005">
    <property type="protein sequence ID" value="NGZ44655.1"/>
    <property type="molecule type" value="Genomic_DNA"/>
</dbReference>
<keyword evidence="4" id="KW-0547">Nucleotide-binding</keyword>
<feature type="domain" description="Asparagine synthetase" evidence="7">
    <location>
        <begin position="243"/>
        <end position="599"/>
    </location>
</feature>
<reference evidence="9 10" key="1">
    <citation type="submission" date="2019-02" db="EMBL/GenBank/DDBJ databases">
        <title>Genome of a new Bacteroidetes strain.</title>
        <authorList>
            <person name="Pitt A."/>
        </authorList>
    </citation>
    <scope>NUCLEOTIDE SEQUENCE [LARGE SCALE GENOMIC DNA]</scope>
    <source>
        <strain evidence="9 10">50C-KIRBA</strain>
    </source>
</reference>
<dbReference type="InterPro" id="IPR017932">
    <property type="entry name" value="GATase_2_dom"/>
</dbReference>
<evidence type="ECO:0000256" key="6">
    <source>
        <dbReference type="ARBA" id="ARBA00048741"/>
    </source>
</evidence>
<sequence>MSLLLGLIYLDEKNVDDSCMEKMLEPLRKFPNENIKITQNKEAVFAKVLTYGTVEDVYDILPLFLSESNMLFVSIGRIDNRDELIPDLSLSKQDEMSDSFIMLQAYLKYGDQVQFHLKGDWSLVAYHYDTKKLFITRDTMGYTSLFYYQTEEYFAFSSSIKSILNLPGQRIGLNEEYYISYLTIWRFEEKIDTGVTFHQDVYYLPNGHSLCLTNRNKTIQKYWPLTQVNEIHYKNPQNYIDEFLEIFQVAVQRRLRSYKPVASMLSGGLDSSSVSVIAAELLKKQGQTLSTYSHIPFYKEFLLNNPLARIRELDEYSNIKAIVEHSGNIKPKYLSSSDFSPFKGMEMGLEILDGPVHGASNLYWIIDLFTSCAQDGFGTVLTGEGGNGSISYTGVDYLLPHSMERLVNQPFQYVKSQVIKPIVFNYFKRFWFRKNPELFKYIQSMYLNQSVLDSFDMIQDIEKNQFNFQIIHSTAYEAKIRLNQLYTPRSLSGAAWGQYFGIELRDPTCDIDVMNYFFKIPNDVFVDSHYQFRMLIKKMMRNKLPEQVLFANKKGLQSSDLTPRILHHEKDMFPIMDSIKNNALANQYFNTKQLMEDLPIFHAKLEKGSAFEKQQKILKTMQFAHFLKKFD</sequence>
<proteinExistence type="inferred from homology"/>
<evidence type="ECO:0000313" key="9">
    <source>
        <dbReference type="EMBL" id="NGZ44655.1"/>
    </source>
</evidence>
<evidence type="ECO:0000259" key="8">
    <source>
        <dbReference type="Pfam" id="PF13537"/>
    </source>
</evidence>
<dbReference type="InterPro" id="IPR029055">
    <property type="entry name" value="Ntn_hydrolases_N"/>
</dbReference>
<dbReference type="PANTHER" id="PTHR43284:SF1">
    <property type="entry name" value="ASPARAGINE SYNTHETASE"/>
    <property type="match status" value="1"/>
</dbReference>
<gene>
    <name evidence="9" type="ORF">EWU23_09210</name>
</gene>
<dbReference type="Pfam" id="PF00733">
    <property type="entry name" value="Asn_synthase"/>
    <property type="match status" value="1"/>
</dbReference>
<comment type="caution">
    <text evidence="9">The sequence shown here is derived from an EMBL/GenBank/DDBJ whole genome shotgun (WGS) entry which is preliminary data.</text>
</comment>
<dbReference type="EC" id="6.3.5.4" evidence="3"/>
<dbReference type="Pfam" id="PF13537">
    <property type="entry name" value="GATase_7"/>
    <property type="match status" value="1"/>
</dbReference>
<evidence type="ECO:0000313" key="10">
    <source>
        <dbReference type="Proteomes" id="UP001318301"/>
    </source>
</evidence>
<dbReference type="InterPro" id="IPR006426">
    <property type="entry name" value="Asn_synth_AEB"/>
</dbReference>
<organism evidence="9 10">
    <name type="scientific">Aquirufa beregesia</name>
    <dbReference type="NCBI Taxonomy" id="2516556"/>
    <lineage>
        <taxon>Bacteria</taxon>
        <taxon>Pseudomonadati</taxon>
        <taxon>Bacteroidota</taxon>
        <taxon>Cytophagia</taxon>
        <taxon>Cytophagales</taxon>
        <taxon>Flectobacillaceae</taxon>
        <taxon>Aquirufa</taxon>
    </lineage>
</organism>
<dbReference type="InterPro" id="IPR051786">
    <property type="entry name" value="ASN_synthetase/amidase"/>
</dbReference>
<dbReference type="SUPFAM" id="SSF52402">
    <property type="entry name" value="Adenine nucleotide alpha hydrolases-like"/>
    <property type="match status" value="1"/>
</dbReference>